<evidence type="ECO:0000313" key="1">
    <source>
        <dbReference type="EMBL" id="KAF9449261.1"/>
    </source>
</evidence>
<evidence type="ECO:0000313" key="2">
    <source>
        <dbReference type="Proteomes" id="UP000807342"/>
    </source>
</evidence>
<dbReference type="EMBL" id="MU151136">
    <property type="protein sequence ID" value="KAF9449261.1"/>
    <property type="molecule type" value="Genomic_DNA"/>
</dbReference>
<organism evidence="1 2">
    <name type="scientific">Macrolepiota fuliginosa MF-IS2</name>
    <dbReference type="NCBI Taxonomy" id="1400762"/>
    <lineage>
        <taxon>Eukaryota</taxon>
        <taxon>Fungi</taxon>
        <taxon>Dikarya</taxon>
        <taxon>Basidiomycota</taxon>
        <taxon>Agaricomycotina</taxon>
        <taxon>Agaricomycetes</taxon>
        <taxon>Agaricomycetidae</taxon>
        <taxon>Agaricales</taxon>
        <taxon>Agaricineae</taxon>
        <taxon>Agaricaceae</taxon>
        <taxon>Macrolepiota</taxon>
    </lineage>
</organism>
<name>A0A9P5XGA1_9AGAR</name>
<proteinExistence type="predicted"/>
<dbReference type="Proteomes" id="UP000807342">
    <property type="component" value="Unassembled WGS sequence"/>
</dbReference>
<accession>A0A9P5XGA1</accession>
<sequence length="161" mass="17554">MAWLSKTLSRVNYQLLQKGSGQGRRGIVLPSLAVATGSVRASSCLEMLFEPSEARLYYTTGHQVNTDLTVGETKLDSSYPLSVGDSDGAQVFSVVITIKILRNSSLRKAPARLPVKFRGHGVLLSGGISYPPFWIQDFADIKLYSAAHPTLRNHASGYEEP</sequence>
<dbReference type="AlphaFoldDB" id="A0A9P5XGA1"/>
<reference evidence="1" key="1">
    <citation type="submission" date="2020-11" db="EMBL/GenBank/DDBJ databases">
        <authorList>
            <consortium name="DOE Joint Genome Institute"/>
            <person name="Ahrendt S."/>
            <person name="Riley R."/>
            <person name="Andreopoulos W."/>
            <person name="Labutti K."/>
            <person name="Pangilinan J."/>
            <person name="Ruiz-Duenas F.J."/>
            <person name="Barrasa J.M."/>
            <person name="Sanchez-Garcia M."/>
            <person name="Camarero S."/>
            <person name="Miyauchi S."/>
            <person name="Serrano A."/>
            <person name="Linde D."/>
            <person name="Babiker R."/>
            <person name="Drula E."/>
            <person name="Ayuso-Fernandez I."/>
            <person name="Pacheco R."/>
            <person name="Padilla G."/>
            <person name="Ferreira P."/>
            <person name="Barriuso J."/>
            <person name="Kellner H."/>
            <person name="Castanera R."/>
            <person name="Alfaro M."/>
            <person name="Ramirez L."/>
            <person name="Pisabarro A.G."/>
            <person name="Kuo A."/>
            <person name="Tritt A."/>
            <person name="Lipzen A."/>
            <person name="He G."/>
            <person name="Yan M."/>
            <person name="Ng V."/>
            <person name="Cullen D."/>
            <person name="Martin F."/>
            <person name="Rosso M.-N."/>
            <person name="Henrissat B."/>
            <person name="Hibbett D."/>
            <person name="Martinez A.T."/>
            <person name="Grigoriev I.V."/>
        </authorList>
    </citation>
    <scope>NUCLEOTIDE SEQUENCE</scope>
    <source>
        <strain evidence="1">MF-IS2</strain>
    </source>
</reference>
<protein>
    <submittedName>
        <fullName evidence="1">Uncharacterized protein</fullName>
    </submittedName>
</protein>
<gene>
    <name evidence="1" type="ORF">P691DRAFT_791350</name>
</gene>
<comment type="caution">
    <text evidence="1">The sequence shown here is derived from an EMBL/GenBank/DDBJ whole genome shotgun (WGS) entry which is preliminary data.</text>
</comment>
<keyword evidence="2" id="KW-1185">Reference proteome</keyword>